<feature type="zinc finger region" description="C3H1-type" evidence="5">
    <location>
        <begin position="119"/>
        <end position="146"/>
    </location>
</feature>
<organism evidence="7 9">
    <name type="scientific">Adineta steineri</name>
    <dbReference type="NCBI Taxonomy" id="433720"/>
    <lineage>
        <taxon>Eukaryota</taxon>
        <taxon>Metazoa</taxon>
        <taxon>Spiralia</taxon>
        <taxon>Gnathifera</taxon>
        <taxon>Rotifera</taxon>
        <taxon>Eurotatoria</taxon>
        <taxon>Bdelloidea</taxon>
        <taxon>Adinetida</taxon>
        <taxon>Adinetidae</taxon>
        <taxon>Adineta</taxon>
    </lineage>
</organism>
<evidence type="ECO:0000313" key="9">
    <source>
        <dbReference type="Proteomes" id="UP000663860"/>
    </source>
</evidence>
<dbReference type="FunFam" id="4.10.1000.10:FF:000001">
    <property type="entry name" value="zinc finger CCCH domain-containing protein 15-like"/>
    <property type="match status" value="1"/>
</dbReference>
<dbReference type="InterPro" id="IPR000571">
    <property type="entry name" value="Znf_CCCH"/>
</dbReference>
<evidence type="ECO:0000259" key="6">
    <source>
        <dbReference type="PROSITE" id="PS50103"/>
    </source>
</evidence>
<keyword evidence="1 5" id="KW-0479">Metal-binding</keyword>
<keyword evidence="3 5" id="KW-0863">Zinc-finger</keyword>
<dbReference type="InterPro" id="IPR045877">
    <property type="entry name" value="ZFP36-like"/>
</dbReference>
<evidence type="ECO:0000256" key="4">
    <source>
        <dbReference type="ARBA" id="ARBA00022833"/>
    </source>
</evidence>
<keyword evidence="2" id="KW-0677">Repeat</keyword>
<dbReference type="InterPro" id="IPR036855">
    <property type="entry name" value="Znf_CCCH_sf"/>
</dbReference>
<dbReference type="Proteomes" id="UP000663860">
    <property type="component" value="Unassembled WGS sequence"/>
</dbReference>
<proteinExistence type="predicted"/>
<accession>A0A813YK71</accession>
<dbReference type="Gene3D" id="4.10.1000.10">
    <property type="entry name" value="Zinc finger, CCCH-type"/>
    <property type="match status" value="2"/>
</dbReference>
<gene>
    <name evidence="7" type="ORF">IZO911_LOCUS11426</name>
    <name evidence="8" type="ORF">KXQ929_LOCUS18221</name>
</gene>
<keyword evidence="4 5" id="KW-0862">Zinc</keyword>
<comment type="caution">
    <text evidence="7">The sequence shown here is derived from an EMBL/GenBank/DDBJ whole genome shotgun (WGS) entry which is preliminary data.</text>
</comment>
<dbReference type="EMBL" id="CAJOBB010001178">
    <property type="protein sequence ID" value="CAF3820728.1"/>
    <property type="molecule type" value="Genomic_DNA"/>
</dbReference>
<protein>
    <recommendedName>
        <fullName evidence="6">C3H1-type domain-containing protein</fullName>
    </recommendedName>
</protein>
<dbReference type="SUPFAM" id="SSF90229">
    <property type="entry name" value="CCCH zinc finger"/>
    <property type="match status" value="2"/>
</dbReference>
<reference evidence="7" key="1">
    <citation type="submission" date="2021-02" db="EMBL/GenBank/DDBJ databases">
        <authorList>
            <person name="Nowell W R."/>
        </authorList>
    </citation>
    <scope>NUCLEOTIDE SEQUENCE</scope>
</reference>
<dbReference type="PROSITE" id="PS50103">
    <property type="entry name" value="ZF_C3H1"/>
    <property type="match status" value="2"/>
</dbReference>
<dbReference type="GO" id="GO:0008270">
    <property type="term" value="F:zinc ion binding"/>
    <property type="evidence" value="ECO:0007669"/>
    <property type="project" value="UniProtKB-KW"/>
</dbReference>
<dbReference type="PANTHER" id="PTHR12547">
    <property type="entry name" value="CCCH ZINC FINGER/TIS11-RELATED"/>
    <property type="match status" value="1"/>
</dbReference>
<evidence type="ECO:0000256" key="5">
    <source>
        <dbReference type="PROSITE-ProRule" id="PRU00723"/>
    </source>
</evidence>
<dbReference type="Proteomes" id="UP000663868">
    <property type="component" value="Unassembled WGS sequence"/>
</dbReference>
<name>A0A813YK71_9BILA</name>
<feature type="zinc finger region" description="C3H1-type" evidence="5">
    <location>
        <begin position="81"/>
        <end position="109"/>
    </location>
</feature>
<dbReference type="GO" id="GO:0003729">
    <property type="term" value="F:mRNA binding"/>
    <property type="evidence" value="ECO:0007669"/>
    <property type="project" value="InterPro"/>
</dbReference>
<evidence type="ECO:0000256" key="3">
    <source>
        <dbReference type="ARBA" id="ARBA00022771"/>
    </source>
</evidence>
<sequence length="279" mass="31664">MNSMENQSSGDSSHLYMNYHLTNTTKEGMPIFYLEPGTSLANTIDEYKSNEIIQPISSIISHTESNNDSERQSLNESDNLKYKTELCRNFSTYGLCSYSSRCQFAHGLEELRCRTRHPKYKTEFCRNFLSGYCKYGSRCQFLHNLDDSKDVLSSNESSTIVYPTAATIGAYLLTNMLAQSTTFGLGESVAQQSALATLTNYHMKSNPSLLTSTYLPNESSFRRIPIPLNCGIEMQQNPHLYLSPNIFHGISIPQNQNNNNEYQLSTSYLHNQTFDHNTK</sequence>
<evidence type="ECO:0000313" key="8">
    <source>
        <dbReference type="EMBL" id="CAF3820728.1"/>
    </source>
</evidence>
<feature type="domain" description="C3H1-type" evidence="6">
    <location>
        <begin position="81"/>
        <end position="109"/>
    </location>
</feature>
<evidence type="ECO:0000313" key="7">
    <source>
        <dbReference type="EMBL" id="CAF0885460.1"/>
    </source>
</evidence>
<dbReference type="Pfam" id="PF00642">
    <property type="entry name" value="zf-CCCH"/>
    <property type="match status" value="2"/>
</dbReference>
<dbReference type="EMBL" id="CAJNOE010000085">
    <property type="protein sequence ID" value="CAF0885460.1"/>
    <property type="molecule type" value="Genomic_DNA"/>
</dbReference>
<dbReference type="SMART" id="SM00356">
    <property type="entry name" value="ZnF_C3H1"/>
    <property type="match status" value="2"/>
</dbReference>
<dbReference type="AlphaFoldDB" id="A0A813YK71"/>
<feature type="domain" description="C3H1-type" evidence="6">
    <location>
        <begin position="119"/>
        <end position="146"/>
    </location>
</feature>
<evidence type="ECO:0000256" key="1">
    <source>
        <dbReference type="ARBA" id="ARBA00022723"/>
    </source>
</evidence>
<evidence type="ECO:0000256" key="2">
    <source>
        <dbReference type="ARBA" id="ARBA00022737"/>
    </source>
</evidence>
<dbReference type="PANTHER" id="PTHR12547:SF18">
    <property type="entry name" value="PROTEIN TIS11"/>
    <property type="match status" value="1"/>
</dbReference>